<dbReference type="GO" id="GO:0008270">
    <property type="term" value="F:zinc ion binding"/>
    <property type="evidence" value="ECO:0007669"/>
    <property type="project" value="UniProtKB-UniRule"/>
</dbReference>
<comment type="subunit">
    <text evidence="9">Heterodimer of FTA and FTB.</text>
</comment>
<sequence>MRRKEEEEEEEDEVHNMFMCAPTAAAATFASFDDEYISNSVIKDSETTVLQTELEETVREMYLKNDEEEDVCGARRTSPTTSSSRTKRTFNLERTKHVEYCLRNVRELHPTYVSLNSSRTWIVYWLVHSLGVLGELDLEEDLRADVVEFLASCQHESGGFGGGPGQLAHLAPTYAAMSALVTIGTKEAMAVVDVGKLRAWLMRLKTVTTTTRKEDGEDVVVGSFAMHVDGESDVRGSYCALAVAHLCKVLDEELTRGVANYVAECQTHEGGFAGEPGAEAHGGYAYCGIATLVLCDMVVEKKKNETTAKNNKKKIKQSEYKIGVDLDAFEEWLVHRQCGVEGGFNGRTNKLCDGCYSFWIGASFPLLEMVRGGKESKQLLFEERTMEDLTSVPPIASNRDEDGMDAAGDAIGTSTRDDDECLFLGTLRDTAAEMCNLKEENSLTIEVNNDDDAKIQKKPLARTRLSFNARALQGWILGCCQSEKGGLRDKPGKSADFYHTCYCLSGLSVAQWYGELPVLAGGNATAKERKANVVEKTNVLLNVVESKYTNWMDNFGGDIDME</sequence>
<dbReference type="GO" id="GO:0004660">
    <property type="term" value="F:protein farnesyltransferase activity"/>
    <property type="evidence" value="ECO:0007669"/>
    <property type="project" value="UniProtKB-UniRule"/>
</dbReference>
<protein>
    <recommendedName>
        <fullName evidence="3 9">Protein farnesyltransferase subunit beta</fullName>
        <shortName evidence="9">FTase-beta</shortName>
        <ecNumber evidence="2 9">2.5.1.58</ecNumber>
    </recommendedName>
</protein>
<comment type="function">
    <text evidence="9">Catalyzes the transfer of a farnesyl moiety from farnesyl diphosphate to a cysteine at the fourth position from the C-terminus of several proteins. The beta subunit is responsible for peptide-binding.</text>
</comment>
<evidence type="ECO:0000256" key="4">
    <source>
        <dbReference type="ARBA" id="ARBA00022602"/>
    </source>
</evidence>
<dbReference type="CDD" id="cd02893">
    <property type="entry name" value="FTase"/>
    <property type="match status" value="1"/>
</dbReference>
<dbReference type="Pfam" id="PF00432">
    <property type="entry name" value="Prenyltrans"/>
    <property type="match status" value="1"/>
</dbReference>
<evidence type="ECO:0000256" key="8">
    <source>
        <dbReference type="ARBA" id="ARBA00022833"/>
    </source>
</evidence>
<dbReference type="InterPro" id="IPR045089">
    <property type="entry name" value="PGGT1B-like"/>
</dbReference>
<dbReference type="KEGG" id="bpg:Bathy03g02240"/>
<dbReference type="EC" id="2.5.1.58" evidence="2 9"/>
<comment type="cofactor">
    <cofactor evidence="9">
        <name>Zn(2+)</name>
        <dbReference type="ChEBI" id="CHEBI:29105"/>
    </cofactor>
    <text evidence="9">Binds 1 zinc ion per subunit.</text>
</comment>
<evidence type="ECO:0000313" key="12">
    <source>
        <dbReference type="Proteomes" id="UP000198341"/>
    </source>
</evidence>
<keyword evidence="5 9" id="KW-0808">Transferase</keyword>
<comment type="catalytic activity">
    <reaction evidence="9">
        <text>L-cysteinyl-[protein] + (2E,6E)-farnesyl diphosphate = S-(2E,6E)-farnesyl-L-cysteinyl-[protein] + diphosphate</text>
        <dbReference type="Rhea" id="RHEA:13345"/>
        <dbReference type="Rhea" id="RHEA-COMP:10131"/>
        <dbReference type="Rhea" id="RHEA-COMP:11535"/>
        <dbReference type="ChEBI" id="CHEBI:29950"/>
        <dbReference type="ChEBI" id="CHEBI:33019"/>
        <dbReference type="ChEBI" id="CHEBI:86019"/>
        <dbReference type="ChEBI" id="CHEBI:175763"/>
    </reaction>
</comment>
<dbReference type="STRING" id="41875.K8EBW5"/>
<keyword evidence="12" id="KW-1185">Reference proteome</keyword>
<dbReference type="PANTHER" id="PTHR11774:SF6">
    <property type="entry name" value="PROTEIN FARNESYLTRANSFERASE SUBUNIT BETA"/>
    <property type="match status" value="1"/>
</dbReference>
<evidence type="ECO:0000256" key="2">
    <source>
        <dbReference type="ARBA" id="ARBA00012702"/>
    </source>
</evidence>
<comment type="similarity">
    <text evidence="1 9">Belongs to the protein prenyltransferase subunit beta family.</text>
</comment>
<evidence type="ECO:0000256" key="9">
    <source>
        <dbReference type="RuleBase" id="RU365056"/>
    </source>
</evidence>
<evidence type="ECO:0000256" key="6">
    <source>
        <dbReference type="ARBA" id="ARBA00022723"/>
    </source>
</evidence>
<evidence type="ECO:0000313" key="11">
    <source>
        <dbReference type="EMBL" id="CCO15364.1"/>
    </source>
</evidence>
<dbReference type="GO" id="GO:0097354">
    <property type="term" value="P:prenylation"/>
    <property type="evidence" value="ECO:0007669"/>
    <property type="project" value="UniProtKB-UniRule"/>
</dbReference>
<reference evidence="11 12" key="1">
    <citation type="submission" date="2011-10" db="EMBL/GenBank/DDBJ databases">
        <authorList>
            <person name="Genoscope - CEA"/>
        </authorList>
    </citation>
    <scope>NUCLEOTIDE SEQUENCE [LARGE SCALE GENOMIC DNA]</scope>
    <source>
        <strain evidence="11 12">RCC 1105</strain>
    </source>
</reference>
<dbReference type="eggNOG" id="KOG0365">
    <property type="taxonomic scope" value="Eukaryota"/>
</dbReference>
<dbReference type="Proteomes" id="UP000198341">
    <property type="component" value="Chromosome 3"/>
</dbReference>
<dbReference type="OrthoDB" id="10261146at2759"/>
<keyword evidence="4 9" id="KW-0637">Prenyltransferase</keyword>
<proteinExistence type="inferred from homology"/>
<dbReference type="InterPro" id="IPR008930">
    <property type="entry name" value="Terpenoid_cyclase/PrenylTrfase"/>
</dbReference>
<dbReference type="EMBL" id="FO082276">
    <property type="protein sequence ID" value="CCO15364.1"/>
    <property type="molecule type" value="Genomic_DNA"/>
</dbReference>
<dbReference type="InterPro" id="IPR026872">
    <property type="entry name" value="FTB"/>
</dbReference>
<dbReference type="PANTHER" id="PTHR11774">
    <property type="entry name" value="GERANYLGERANYL TRANSFERASE TYPE BETA SUBUNIT"/>
    <property type="match status" value="1"/>
</dbReference>
<dbReference type="GO" id="GO:0005965">
    <property type="term" value="C:protein farnesyltransferase complex"/>
    <property type="evidence" value="ECO:0007669"/>
    <property type="project" value="UniProtKB-UniRule"/>
</dbReference>
<evidence type="ECO:0000256" key="7">
    <source>
        <dbReference type="ARBA" id="ARBA00022737"/>
    </source>
</evidence>
<keyword evidence="7" id="KW-0677">Repeat</keyword>
<dbReference type="RefSeq" id="XP_007513927.1">
    <property type="nucleotide sequence ID" value="XM_007513865.1"/>
</dbReference>
<dbReference type="InterPro" id="IPR001330">
    <property type="entry name" value="Prenyltrans"/>
</dbReference>
<gene>
    <name evidence="11" type="ORF">Bathy03g02240</name>
</gene>
<dbReference type="GeneID" id="19016762"/>
<accession>K8EBW5</accession>
<name>K8EBW5_9CHLO</name>
<feature type="domain" description="Prenyltransferase alpha-alpha toroid" evidence="10">
    <location>
        <begin position="92"/>
        <end position="542"/>
    </location>
</feature>
<evidence type="ECO:0000256" key="5">
    <source>
        <dbReference type="ARBA" id="ARBA00022679"/>
    </source>
</evidence>
<keyword evidence="8 9" id="KW-0862">Zinc</keyword>
<keyword evidence="6 9" id="KW-0479">Metal-binding</keyword>
<dbReference type="SUPFAM" id="SSF48239">
    <property type="entry name" value="Terpenoid cyclases/Protein prenyltransferases"/>
    <property type="match status" value="1"/>
</dbReference>
<organism evidence="11 12">
    <name type="scientific">Bathycoccus prasinos</name>
    <dbReference type="NCBI Taxonomy" id="41875"/>
    <lineage>
        <taxon>Eukaryota</taxon>
        <taxon>Viridiplantae</taxon>
        <taxon>Chlorophyta</taxon>
        <taxon>Mamiellophyceae</taxon>
        <taxon>Mamiellales</taxon>
        <taxon>Bathycoccaceae</taxon>
        <taxon>Bathycoccus</taxon>
    </lineage>
</organism>
<evidence type="ECO:0000256" key="1">
    <source>
        <dbReference type="ARBA" id="ARBA00010497"/>
    </source>
</evidence>
<evidence type="ECO:0000259" key="10">
    <source>
        <dbReference type="Pfam" id="PF00432"/>
    </source>
</evidence>
<dbReference type="Gene3D" id="1.50.10.20">
    <property type="match status" value="1"/>
</dbReference>
<evidence type="ECO:0000256" key="3">
    <source>
        <dbReference type="ARBA" id="ARBA00015798"/>
    </source>
</evidence>
<dbReference type="AlphaFoldDB" id="K8EBW5"/>